<sequence>IHLHIVTDRSPEGQQFRLGFGGCIAMLRYPVSTTLFDSLNNNNNNSDSIDEYDY</sequence>
<dbReference type="EMBL" id="CAJOBB010005953">
    <property type="protein sequence ID" value="CAF4146094.1"/>
    <property type="molecule type" value="Genomic_DNA"/>
</dbReference>
<protein>
    <recommendedName>
        <fullName evidence="1">eRF1 domain-containing protein</fullName>
    </recommendedName>
</protein>
<name>A0A819Y8B1_9BILA</name>
<proteinExistence type="predicted"/>
<feature type="non-terminal residue" evidence="2">
    <location>
        <position position="1"/>
    </location>
</feature>
<evidence type="ECO:0000313" key="3">
    <source>
        <dbReference type="Proteomes" id="UP000663868"/>
    </source>
</evidence>
<dbReference type="SUPFAM" id="SSF55315">
    <property type="entry name" value="L30e-like"/>
    <property type="match status" value="1"/>
</dbReference>
<dbReference type="Pfam" id="PF03465">
    <property type="entry name" value="eRF1_3"/>
    <property type="match status" value="1"/>
</dbReference>
<dbReference type="Proteomes" id="UP000663868">
    <property type="component" value="Unassembled WGS sequence"/>
</dbReference>
<dbReference type="Gene3D" id="3.30.1330.30">
    <property type="match status" value="1"/>
</dbReference>
<organism evidence="2 3">
    <name type="scientific">Adineta steineri</name>
    <dbReference type="NCBI Taxonomy" id="433720"/>
    <lineage>
        <taxon>Eukaryota</taxon>
        <taxon>Metazoa</taxon>
        <taxon>Spiralia</taxon>
        <taxon>Gnathifera</taxon>
        <taxon>Rotifera</taxon>
        <taxon>Eurotatoria</taxon>
        <taxon>Bdelloidea</taxon>
        <taxon>Adinetida</taxon>
        <taxon>Adinetidae</taxon>
        <taxon>Adineta</taxon>
    </lineage>
</organism>
<dbReference type="InterPro" id="IPR029064">
    <property type="entry name" value="Ribosomal_eL30-like_sf"/>
</dbReference>
<evidence type="ECO:0000259" key="1">
    <source>
        <dbReference type="Pfam" id="PF03465"/>
    </source>
</evidence>
<comment type="caution">
    <text evidence="2">The sequence shown here is derived from an EMBL/GenBank/DDBJ whole genome shotgun (WGS) entry which is preliminary data.</text>
</comment>
<gene>
    <name evidence="2" type="ORF">KXQ929_LOCUS36986</name>
</gene>
<evidence type="ECO:0000313" key="2">
    <source>
        <dbReference type="EMBL" id="CAF4146094.1"/>
    </source>
</evidence>
<reference evidence="2" key="1">
    <citation type="submission" date="2021-02" db="EMBL/GenBank/DDBJ databases">
        <authorList>
            <person name="Nowell W R."/>
        </authorList>
    </citation>
    <scope>NUCLEOTIDE SEQUENCE</scope>
</reference>
<dbReference type="InterPro" id="IPR005142">
    <property type="entry name" value="eRF1_3"/>
</dbReference>
<accession>A0A819Y8B1</accession>
<dbReference type="AlphaFoldDB" id="A0A819Y8B1"/>
<feature type="domain" description="eRF1" evidence="1">
    <location>
        <begin position="2"/>
        <end position="31"/>
    </location>
</feature>